<reference evidence="1" key="1">
    <citation type="submission" date="2018-02" db="EMBL/GenBank/DDBJ databases">
        <title>The genomes of Aspergillus section Nigri reveals drivers in fungal speciation.</title>
        <authorList>
            <consortium name="DOE Joint Genome Institute"/>
            <person name="Vesth T.C."/>
            <person name="Nybo J."/>
            <person name="Theobald S."/>
            <person name="Brandl J."/>
            <person name="Frisvad J.C."/>
            <person name="Nielsen K.F."/>
            <person name="Lyhne E.K."/>
            <person name="Kogle M.E."/>
            <person name="Kuo A."/>
            <person name="Riley R."/>
            <person name="Clum A."/>
            <person name="Nolan M."/>
            <person name="Lipzen A."/>
            <person name="Salamov A."/>
            <person name="Henrissat B."/>
            <person name="Wiebenga A."/>
            <person name="De vries R.P."/>
            <person name="Grigoriev I.V."/>
            <person name="Mortensen U.H."/>
            <person name="Andersen M.R."/>
            <person name="Baker S.E."/>
        </authorList>
    </citation>
    <scope>NUCLEOTIDE SEQUENCE</scope>
    <source>
        <strain evidence="1">CBS 121060</strain>
    </source>
</reference>
<dbReference type="Proteomes" id="UP000249661">
    <property type="component" value="Unassembled WGS sequence"/>
</dbReference>
<proteinExistence type="predicted"/>
<accession>A0ACD1GXC0</accession>
<name>A0ACD1GXC0_9EURO</name>
<protein>
    <submittedName>
        <fullName evidence="1">Uncharacterized protein</fullName>
    </submittedName>
</protein>
<evidence type="ECO:0000313" key="2">
    <source>
        <dbReference type="Proteomes" id="UP000249661"/>
    </source>
</evidence>
<dbReference type="EMBL" id="KZ824985">
    <property type="protein sequence ID" value="RAH66120.1"/>
    <property type="molecule type" value="Genomic_DNA"/>
</dbReference>
<sequence length="283" mass="32281">MTVDGQSAAYTCLYCIYGFPAAKPLSQWTSFTDKDISSQRPDKREASLMMQAGEIRTGPNECTSCQKRKGYWQDCVAIEDRTLQDQRMGHLAVCANCIRSKTKGLCSFNPNWSPEKEEQQRARKNERQTENRKRLREIVKPALEIAVREISQVLPEERHWPPLGTRLSDAWALLAINELSTADRAHYYPPDFDQQGCDAGFCSELDENHISLPKAGKKERLAKKKDQEEKKSVVNGVENDEKADIDMRFGAFSPSDRGIQHYGFVLSRPLEQVIGKKDDFRSF</sequence>
<evidence type="ECO:0000313" key="1">
    <source>
        <dbReference type="EMBL" id="RAH66120.1"/>
    </source>
</evidence>
<organism evidence="1 2">
    <name type="scientific">Aspergillus aculeatinus CBS 121060</name>
    <dbReference type="NCBI Taxonomy" id="1448322"/>
    <lineage>
        <taxon>Eukaryota</taxon>
        <taxon>Fungi</taxon>
        <taxon>Dikarya</taxon>
        <taxon>Ascomycota</taxon>
        <taxon>Pezizomycotina</taxon>
        <taxon>Eurotiomycetes</taxon>
        <taxon>Eurotiomycetidae</taxon>
        <taxon>Eurotiales</taxon>
        <taxon>Aspergillaceae</taxon>
        <taxon>Aspergillus</taxon>
        <taxon>Aspergillus subgen. Circumdati</taxon>
    </lineage>
</organism>
<keyword evidence="2" id="KW-1185">Reference proteome</keyword>
<gene>
    <name evidence="1" type="ORF">BO66DRAFT_442335</name>
</gene>